<dbReference type="SUPFAM" id="SSF55103">
    <property type="entry name" value="FAD-linked oxidases, C-terminal domain"/>
    <property type="match status" value="1"/>
</dbReference>
<evidence type="ECO:0000256" key="2">
    <source>
        <dbReference type="ARBA" id="ARBA00005466"/>
    </source>
</evidence>
<dbReference type="InterPro" id="IPR016164">
    <property type="entry name" value="FAD-linked_Oxase-like_C"/>
</dbReference>
<dbReference type="Pfam" id="PF01565">
    <property type="entry name" value="FAD_binding_4"/>
    <property type="match status" value="1"/>
</dbReference>
<accession>A0AAD8N7G2</accession>
<keyword evidence="10" id="KW-1185">Reference proteome</keyword>
<feature type="domain" description="FAD-binding PCMH-type" evidence="8">
    <location>
        <begin position="82"/>
        <end position="260"/>
    </location>
</feature>
<evidence type="ECO:0000256" key="1">
    <source>
        <dbReference type="ARBA" id="ARBA00001974"/>
    </source>
</evidence>
<dbReference type="PROSITE" id="PS00862">
    <property type="entry name" value="OX2_COVAL_FAD"/>
    <property type="match status" value="1"/>
</dbReference>
<keyword evidence="6" id="KW-0560">Oxidoreductase</keyword>
<dbReference type="GO" id="GO:0019139">
    <property type="term" value="F:cytokinin dehydrogenase activity"/>
    <property type="evidence" value="ECO:0007669"/>
    <property type="project" value="UniProtKB-EC"/>
</dbReference>
<dbReference type="InterPro" id="IPR036318">
    <property type="entry name" value="FAD-bd_PCMH-like_sf"/>
</dbReference>
<keyword evidence="5" id="KW-0274">FAD</keyword>
<organism evidence="9 10">
    <name type="scientific">Heracleum sosnowskyi</name>
    <dbReference type="NCBI Taxonomy" id="360622"/>
    <lineage>
        <taxon>Eukaryota</taxon>
        <taxon>Viridiplantae</taxon>
        <taxon>Streptophyta</taxon>
        <taxon>Embryophyta</taxon>
        <taxon>Tracheophyta</taxon>
        <taxon>Spermatophyta</taxon>
        <taxon>Magnoliopsida</taxon>
        <taxon>eudicotyledons</taxon>
        <taxon>Gunneridae</taxon>
        <taxon>Pentapetalae</taxon>
        <taxon>asterids</taxon>
        <taxon>campanulids</taxon>
        <taxon>Apiales</taxon>
        <taxon>Apiaceae</taxon>
        <taxon>Apioideae</taxon>
        <taxon>apioid superclade</taxon>
        <taxon>Tordylieae</taxon>
        <taxon>Tordyliinae</taxon>
        <taxon>Heracleum</taxon>
    </lineage>
</organism>
<evidence type="ECO:0000259" key="8">
    <source>
        <dbReference type="PROSITE" id="PS51387"/>
    </source>
</evidence>
<dbReference type="InterPro" id="IPR006094">
    <property type="entry name" value="Oxid_FAD_bind_N"/>
</dbReference>
<dbReference type="InterPro" id="IPR016167">
    <property type="entry name" value="FAD-bd_PCMH_sub1"/>
</dbReference>
<dbReference type="InterPro" id="IPR016170">
    <property type="entry name" value="Cytok_DH_C_sf"/>
</dbReference>
<evidence type="ECO:0000256" key="6">
    <source>
        <dbReference type="ARBA" id="ARBA00023002"/>
    </source>
</evidence>
<dbReference type="PROSITE" id="PS51387">
    <property type="entry name" value="FAD_PCMH"/>
    <property type="match status" value="1"/>
</dbReference>
<dbReference type="GO" id="GO:0071949">
    <property type="term" value="F:FAD binding"/>
    <property type="evidence" value="ECO:0007669"/>
    <property type="project" value="InterPro"/>
</dbReference>
<dbReference type="Gene3D" id="3.30.465.10">
    <property type="match status" value="1"/>
</dbReference>
<evidence type="ECO:0000256" key="5">
    <source>
        <dbReference type="ARBA" id="ARBA00022827"/>
    </source>
</evidence>
<dbReference type="AlphaFoldDB" id="A0AAD8N7G2"/>
<protein>
    <recommendedName>
        <fullName evidence="3">cytokinin dehydrogenase</fullName>
        <ecNumber evidence="3">1.5.99.12</ecNumber>
    </recommendedName>
</protein>
<comment type="cofactor">
    <cofactor evidence="1">
        <name>FAD</name>
        <dbReference type="ChEBI" id="CHEBI:57692"/>
    </cofactor>
</comment>
<reference evidence="9" key="2">
    <citation type="submission" date="2023-05" db="EMBL/GenBank/DDBJ databases">
        <authorList>
            <person name="Schelkunov M.I."/>
        </authorList>
    </citation>
    <scope>NUCLEOTIDE SEQUENCE</scope>
    <source>
        <strain evidence="9">Hsosn_3</strain>
        <tissue evidence="9">Leaf</tissue>
    </source>
</reference>
<dbReference type="InterPro" id="IPR016169">
    <property type="entry name" value="FAD-bd_PCMH_sub2"/>
</dbReference>
<dbReference type="InterPro" id="IPR006093">
    <property type="entry name" value="Oxy_OxRdtase_FAD_BS"/>
</dbReference>
<comment type="catalytic activity">
    <reaction evidence="7">
        <text>N(6)-dimethylallyladenine + A + H2O = 3-methyl-2-butenal + adenine + AH2</text>
        <dbReference type="Rhea" id="RHEA:13625"/>
        <dbReference type="ChEBI" id="CHEBI:13193"/>
        <dbReference type="ChEBI" id="CHEBI:15377"/>
        <dbReference type="ChEBI" id="CHEBI:15825"/>
        <dbReference type="ChEBI" id="CHEBI:16708"/>
        <dbReference type="ChEBI" id="CHEBI:17499"/>
        <dbReference type="ChEBI" id="CHEBI:17660"/>
        <dbReference type="EC" id="1.5.99.12"/>
    </reaction>
</comment>
<name>A0AAD8N7G2_9APIA</name>
<dbReference type="PANTHER" id="PTHR13878">
    <property type="entry name" value="GULONOLACTONE OXIDASE"/>
    <property type="match status" value="1"/>
</dbReference>
<comment type="similarity">
    <text evidence="2">Belongs to the oxygen-dependent FAD-linked oxidoreductase family.</text>
</comment>
<dbReference type="InterPro" id="IPR015345">
    <property type="entry name" value="Cytokinin_DH_FAD/cytokin-bd"/>
</dbReference>
<dbReference type="InterPro" id="IPR016166">
    <property type="entry name" value="FAD-bd_PCMH"/>
</dbReference>
<dbReference type="FunFam" id="3.40.462.10:FF:000001">
    <property type="entry name" value="Cytokinin dehydrogenase 2"/>
    <property type="match status" value="1"/>
</dbReference>
<gene>
    <name evidence="9" type="ORF">POM88_007336</name>
</gene>
<dbReference type="Gene3D" id="3.30.43.10">
    <property type="entry name" value="Uridine Diphospho-n-acetylenolpyruvylglucosamine Reductase, domain 2"/>
    <property type="match status" value="1"/>
</dbReference>
<dbReference type="SUPFAM" id="SSF56176">
    <property type="entry name" value="FAD-binding/transporter-associated domain-like"/>
    <property type="match status" value="1"/>
</dbReference>
<dbReference type="EC" id="1.5.99.12" evidence="3"/>
<comment type="caution">
    <text evidence="9">The sequence shown here is derived from an EMBL/GenBank/DDBJ whole genome shotgun (WGS) entry which is preliminary data.</text>
</comment>
<evidence type="ECO:0000256" key="7">
    <source>
        <dbReference type="ARBA" id="ARBA00048224"/>
    </source>
</evidence>
<sequence length="544" mass="61926">MKLMAHGLLKNNDMIGRILVTLLLTNNLYRNDYCSKLPSHTPSVSPQSEFSILPLSLKSLSLDGHLCFENIHHAANDFGNRYHFLPAAVLYPKSVRDISSTVKHVFEMGRTSGLTVAARGHGHSLEGQAQAHQGVVINMESLQERKMFFHTGEFPYVDVSGGELWINILHEGLKHGLAPKSWTDYLHLTVGGTLSNAGISGQAFRHGPQINNVYELEVVTGTGDIVTCTNKHNADLFYSVLGGLGQFGIITRARIFIEPAPRRIKWIRLLYSDFSTFCQDQEHLISSEYYFEYVEGFVIINRTGLLNNWRSTFSPQDPLQASQFHSEGKTLYCLEIAKYFNTEEISTINLRIEVLLKELKYIRNTLFISDVSYVEFLDRVHVSEIKLREIGMWEVPHPWLNLLVPKSSVNEFAKEVFGNILSDTRNGPVLIYPVNKSRWDNKTSMVTPQEDLFYLVAFLSSAVPHSTGSDGLEHILTQNGRILSFCDSSRLGVKQYLPHYNTQEEWKSHFGSKWEIFRKRKYTYDPLAILSPGQKIFQKEITDM</sequence>
<dbReference type="InterPro" id="IPR050432">
    <property type="entry name" value="FAD-linked_Oxidoreductases_BP"/>
</dbReference>
<dbReference type="Gene3D" id="3.40.462.10">
    <property type="entry name" value="FAD-linked oxidases, C-terminal domain"/>
    <property type="match status" value="1"/>
</dbReference>
<proteinExistence type="inferred from homology"/>
<evidence type="ECO:0000256" key="4">
    <source>
        <dbReference type="ARBA" id="ARBA00022630"/>
    </source>
</evidence>
<evidence type="ECO:0000313" key="10">
    <source>
        <dbReference type="Proteomes" id="UP001237642"/>
    </source>
</evidence>
<dbReference type="GO" id="GO:0009690">
    <property type="term" value="P:cytokinin metabolic process"/>
    <property type="evidence" value="ECO:0007669"/>
    <property type="project" value="InterPro"/>
</dbReference>
<keyword evidence="4" id="KW-0285">Flavoprotein</keyword>
<evidence type="ECO:0000256" key="3">
    <source>
        <dbReference type="ARBA" id="ARBA00011928"/>
    </source>
</evidence>
<reference evidence="9" key="1">
    <citation type="submission" date="2023-02" db="EMBL/GenBank/DDBJ databases">
        <title>Genome of toxic invasive species Heracleum sosnowskyi carries increased number of genes despite the absence of recent whole-genome duplications.</title>
        <authorList>
            <person name="Schelkunov M."/>
            <person name="Shtratnikova V."/>
            <person name="Makarenko M."/>
            <person name="Klepikova A."/>
            <person name="Omelchenko D."/>
            <person name="Novikova G."/>
            <person name="Obukhova E."/>
            <person name="Bogdanov V."/>
            <person name="Penin A."/>
            <person name="Logacheva M."/>
        </authorList>
    </citation>
    <scope>NUCLEOTIDE SEQUENCE</scope>
    <source>
        <strain evidence="9">Hsosn_3</strain>
        <tissue evidence="9">Leaf</tissue>
    </source>
</reference>
<evidence type="ECO:0000313" key="9">
    <source>
        <dbReference type="EMBL" id="KAK1397473.1"/>
    </source>
</evidence>
<dbReference type="PANTHER" id="PTHR13878:SF120">
    <property type="entry name" value="CYTOKININ DEHYDROGENASE"/>
    <property type="match status" value="1"/>
</dbReference>
<dbReference type="Pfam" id="PF09265">
    <property type="entry name" value="Cytokin-bind"/>
    <property type="match status" value="1"/>
</dbReference>
<dbReference type="EMBL" id="JAUIZM010000002">
    <property type="protein sequence ID" value="KAK1397473.1"/>
    <property type="molecule type" value="Genomic_DNA"/>
</dbReference>
<dbReference type="Proteomes" id="UP001237642">
    <property type="component" value="Unassembled WGS sequence"/>
</dbReference>